<dbReference type="EMBL" id="ACBZ01000113">
    <property type="protein sequence ID" value="EEG48959.1"/>
    <property type="molecule type" value="Genomic_DNA"/>
</dbReference>
<dbReference type="PROSITE" id="PS51733">
    <property type="entry name" value="BPL_LPL_CATALYTIC"/>
    <property type="match status" value="1"/>
</dbReference>
<dbReference type="CDD" id="cd16443">
    <property type="entry name" value="LplA"/>
    <property type="match status" value="1"/>
</dbReference>
<dbReference type="PANTHER" id="PTHR12561">
    <property type="entry name" value="LIPOATE-PROTEIN LIGASE"/>
    <property type="match status" value="1"/>
</dbReference>
<dbReference type="PANTHER" id="PTHR12561:SF3">
    <property type="entry name" value="LIPOYLTRANSFERASE 1, MITOCHONDRIAL"/>
    <property type="match status" value="1"/>
</dbReference>
<evidence type="ECO:0000256" key="1">
    <source>
        <dbReference type="ARBA" id="ARBA00005085"/>
    </source>
</evidence>
<gene>
    <name evidence="9" type="ORF">RUMHYD_02136</name>
</gene>
<dbReference type="AlphaFoldDB" id="C0CMQ1"/>
<dbReference type="Gene3D" id="3.30.390.50">
    <property type="entry name" value="CO dehydrogenase flavoprotein, C-terminal domain"/>
    <property type="match status" value="1"/>
</dbReference>
<feature type="domain" description="BPL/LPL catalytic" evidence="8">
    <location>
        <begin position="30"/>
        <end position="213"/>
    </location>
</feature>
<dbReference type="GeneID" id="86820753"/>
<evidence type="ECO:0000256" key="7">
    <source>
        <dbReference type="ARBA" id="ARBA00048037"/>
    </source>
</evidence>
<keyword evidence="5" id="KW-0547">Nucleotide-binding</keyword>
<sequence length="331" mass="38121">MTERIVYLETDSTDPYDNLALEEALLEEAAPGKCILYLWQNQNTVVIGRNQNCWKECAVEELEQSGGHLARRLSGGGAVYHDLGNLNFTFLASKEDYHLGKQMEVIQRAVRAFGLNAQKNGRNDLTLDGKKFSGNAFYEAKGKCYHHGTILISADKEKAARFLNVDMQKLKSKGVESVRSRIENLQTYCRDVTVENMKQSLIYAFSLIYGCCPQRMTQEELPRRRIEELERKYRSWEWTYGRKIPFTHTFSRRFSWGDFELQLQVEAGRIENVNVFSDSLDSHIYRLGENLRGIKYGKAEILQALEAGMEKAGVFQECRRDIIGLLEAQMW</sequence>
<dbReference type="RefSeq" id="WP_005949234.1">
    <property type="nucleotide sequence ID" value="NZ_CP136423.1"/>
</dbReference>
<comment type="pathway">
    <text evidence="1">Protein modification; protein lipoylation via exogenous pathway; protein N(6)-(lipoyl)lysine from lipoate: step 2/2.</text>
</comment>
<dbReference type="SUPFAM" id="SSF82649">
    <property type="entry name" value="SufE/NifU"/>
    <property type="match status" value="1"/>
</dbReference>
<dbReference type="NCBIfam" id="TIGR00545">
    <property type="entry name" value="lipoyltrans"/>
    <property type="match status" value="1"/>
</dbReference>
<comment type="catalytic activity">
    <reaction evidence="7">
        <text>L-lysyl-[lipoyl-carrier protein] + (R)-lipoate + ATP = N(6)-[(R)-lipoyl]-L-lysyl-[lipoyl-carrier protein] + AMP + diphosphate + H(+)</text>
        <dbReference type="Rhea" id="RHEA:49288"/>
        <dbReference type="Rhea" id="RHEA-COMP:10500"/>
        <dbReference type="Rhea" id="RHEA-COMP:10502"/>
        <dbReference type="ChEBI" id="CHEBI:15378"/>
        <dbReference type="ChEBI" id="CHEBI:29969"/>
        <dbReference type="ChEBI" id="CHEBI:30616"/>
        <dbReference type="ChEBI" id="CHEBI:33019"/>
        <dbReference type="ChEBI" id="CHEBI:83088"/>
        <dbReference type="ChEBI" id="CHEBI:83099"/>
        <dbReference type="ChEBI" id="CHEBI:456215"/>
        <dbReference type="EC" id="6.3.1.20"/>
    </reaction>
</comment>
<dbReference type="InterPro" id="IPR004562">
    <property type="entry name" value="LipoylTrfase_LipoateP_Ligase"/>
</dbReference>
<accession>C0CMQ1</accession>
<keyword evidence="6" id="KW-0067">ATP-binding</keyword>
<evidence type="ECO:0000256" key="4">
    <source>
        <dbReference type="ARBA" id="ARBA00022598"/>
    </source>
</evidence>
<dbReference type="Pfam" id="PF10437">
    <property type="entry name" value="Lip_prot_lig_C"/>
    <property type="match status" value="1"/>
</dbReference>
<evidence type="ECO:0000313" key="9">
    <source>
        <dbReference type="EMBL" id="EEG48959.1"/>
    </source>
</evidence>
<dbReference type="GO" id="GO:0005737">
    <property type="term" value="C:cytoplasm"/>
    <property type="evidence" value="ECO:0007669"/>
    <property type="project" value="TreeGrafter"/>
</dbReference>
<dbReference type="SUPFAM" id="SSF55681">
    <property type="entry name" value="Class II aaRS and biotin synthetases"/>
    <property type="match status" value="1"/>
</dbReference>
<dbReference type="InterPro" id="IPR045864">
    <property type="entry name" value="aa-tRNA-synth_II/BPL/LPL"/>
</dbReference>
<dbReference type="EC" id="6.3.1.20" evidence="3"/>
<dbReference type="InterPro" id="IPR004143">
    <property type="entry name" value="BPL_LPL_catalytic"/>
</dbReference>
<dbReference type="PATRIC" id="fig|476272.21.peg.1568"/>
<dbReference type="InterPro" id="IPR019491">
    <property type="entry name" value="Lipoate_protein_ligase_C"/>
</dbReference>
<evidence type="ECO:0000313" key="10">
    <source>
        <dbReference type="Proteomes" id="UP000003100"/>
    </source>
</evidence>
<dbReference type="Pfam" id="PF21948">
    <property type="entry name" value="LplA-B_cat"/>
    <property type="match status" value="1"/>
</dbReference>
<evidence type="ECO:0000256" key="2">
    <source>
        <dbReference type="ARBA" id="ARBA00005124"/>
    </source>
</evidence>
<dbReference type="Gene3D" id="3.30.930.10">
    <property type="entry name" value="Bira Bifunctional Protein, Domain 2"/>
    <property type="match status" value="1"/>
</dbReference>
<proteinExistence type="predicted"/>
<dbReference type="GO" id="GO:0017118">
    <property type="term" value="F:lipoyltransferase activity"/>
    <property type="evidence" value="ECO:0007669"/>
    <property type="project" value="TreeGrafter"/>
</dbReference>
<dbReference type="eggNOG" id="COG0095">
    <property type="taxonomic scope" value="Bacteria"/>
</dbReference>
<dbReference type="GO" id="GO:0016979">
    <property type="term" value="F:lipoate-protein ligase activity"/>
    <property type="evidence" value="ECO:0007669"/>
    <property type="project" value="UniProtKB-EC"/>
</dbReference>
<keyword evidence="10" id="KW-1185">Reference proteome</keyword>
<reference evidence="9 10" key="2">
    <citation type="submission" date="2009-02" db="EMBL/GenBank/DDBJ databases">
        <title>Draft genome sequence of Blautia hydrogenotrophica DSM 10507 (Ruminococcus hydrogenotrophicus DSM 10507).</title>
        <authorList>
            <person name="Sudarsanam P."/>
            <person name="Ley R."/>
            <person name="Guruge J."/>
            <person name="Turnbaugh P.J."/>
            <person name="Mahowald M."/>
            <person name="Liep D."/>
            <person name="Gordon J."/>
        </authorList>
    </citation>
    <scope>NUCLEOTIDE SEQUENCE [LARGE SCALE GENOMIC DNA]</scope>
    <source>
        <strain evidence="10">DSM 10507 / JCM 14656 / S5a33</strain>
    </source>
</reference>
<reference evidence="9 10" key="1">
    <citation type="submission" date="2009-01" db="EMBL/GenBank/DDBJ databases">
        <authorList>
            <person name="Fulton L."/>
            <person name="Clifton S."/>
            <person name="Fulton B."/>
            <person name="Xu J."/>
            <person name="Minx P."/>
            <person name="Pepin K.H."/>
            <person name="Johnson M."/>
            <person name="Bhonagiri V."/>
            <person name="Nash W.E."/>
            <person name="Mardis E.R."/>
            <person name="Wilson R.K."/>
        </authorList>
    </citation>
    <scope>NUCLEOTIDE SEQUENCE [LARGE SCALE GENOMIC DNA]</scope>
    <source>
        <strain evidence="10">DSM 10507 / JCM 14656 / S5a33</strain>
    </source>
</reference>
<name>C0CMQ1_BLAHS</name>
<dbReference type="Proteomes" id="UP000003100">
    <property type="component" value="Unassembled WGS sequence"/>
</dbReference>
<organism evidence="9 10">
    <name type="scientific">Blautia hydrogenotrophica (strain DSM 10507 / JCM 14656 / S5a33)</name>
    <name type="common">Ruminococcus hydrogenotrophicus</name>
    <dbReference type="NCBI Taxonomy" id="476272"/>
    <lineage>
        <taxon>Bacteria</taxon>
        <taxon>Bacillati</taxon>
        <taxon>Bacillota</taxon>
        <taxon>Clostridia</taxon>
        <taxon>Lachnospirales</taxon>
        <taxon>Lachnospiraceae</taxon>
        <taxon>Blautia</taxon>
    </lineage>
</organism>
<dbReference type="HOGENOM" id="CLU_022986_0_1_9"/>
<dbReference type="GO" id="GO:0009249">
    <property type="term" value="P:protein lipoylation"/>
    <property type="evidence" value="ECO:0007669"/>
    <property type="project" value="InterPro"/>
</dbReference>
<evidence type="ECO:0000256" key="5">
    <source>
        <dbReference type="ARBA" id="ARBA00022741"/>
    </source>
</evidence>
<dbReference type="UniPathway" id="UPA00537">
    <property type="reaction ID" value="UER00594"/>
</dbReference>
<comment type="pathway">
    <text evidence="2">Protein modification; protein lipoylation via exogenous pathway; protein N(6)-(lipoyl)lysine from lipoate: step 1/2.</text>
</comment>
<evidence type="ECO:0000256" key="3">
    <source>
        <dbReference type="ARBA" id="ARBA00012367"/>
    </source>
</evidence>
<evidence type="ECO:0000259" key="8">
    <source>
        <dbReference type="PROSITE" id="PS51733"/>
    </source>
</evidence>
<keyword evidence="4" id="KW-0436">Ligase</keyword>
<protein>
    <recommendedName>
        <fullName evidence="3">lipoate--protein ligase</fullName>
        <ecNumber evidence="3">6.3.1.20</ecNumber>
    </recommendedName>
</protein>
<dbReference type="GO" id="GO:0005524">
    <property type="term" value="F:ATP binding"/>
    <property type="evidence" value="ECO:0007669"/>
    <property type="project" value="UniProtKB-KW"/>
</dbReference>
<evidence type="ECO:0000256" key="6">
    <source>
        <dbReference type="ARBA" id="ARBA00022840"/>
    </source>
</evidence>